<keyword evidence="2" id="KW-1185">Reference proteome</keyword>
<dbReference type="EMBL" id="MZNU01000097">
    <property type="protein sequence ID" value="OWP04616.1"/>
    <property type="molecule type" value="Genomic_DNA"/>
</dbReference>
<sequence>MARVQAVFFVGGADPSRIGADATDKLDAGIASQLSQTPKYTSEEFLTSAAFSIFSSECLEITSCTLSRGARACAWHLAMRDSTMQLPCTKTRQIASGQRAKAVVVLYGILETD</sequence>
<protein>
    <submittedName>
        <fullName evidence="1">Uncharacterized protein</fullName>
    </submittedName>
</protein>
<accession>A0A218ZBR1</accession>
<evidence type="ECO:0000313" key="1">
    <source>
        <dbReference type="EMBL" id="OWP04616.1"/>
    </source>
</evidence>
<organism evidence="1 2">
    <name type="scientific">Diplocarpon coronariae</name>
    <dbReference type="NCBI Taxonomy" id="2795749"/>
    <lineage>
        <taxon>Eukaryota</taxon>
        <taxon>Fungi</taxon>
        <taxon>Dikarya</taxon>
        <taxon>Ascomycota</taxon>
        <taxon>Pezizomycotina</taxon>
        <taxon>Leotiomycetes</taxon>
        <taxon>Helotiales</taxon>
        <taxon>Drepanopezizaceae</taxon>
        <taxon>Diplocarpon</taxon>
    </lineage>
</organism>
<dbReference type="Proteomes" id="UP000242519">
    <property type="component" value="Unassembled WGS sequence"/>
</dbReference>
<name>A0A218ZBR1_9HELO</name>
<reference evidence="1 2" key="1">
    <citation type="submission" date="2017-04" db="EMBL/GenBank/DDBJ databases">
        <title>Draft genome sequence of Marssonina coronaria NL1: causal agent of apple blotch.</title>
        <authorList>
            <person name="Cheng Q."/>
        </authorList>
    </citation>
    <scope>NUCLEOTIDE SEQUENCE [LARGE SCALE GENOMIC DNA]</scope>
    <source>
        <strain evidence="1 2">NL1</strain>
    </source>
</reference>
<dbReference type="InParanoid" id="A0A218ZBR1"/>
<evidence type="ECO:0000313" key="2">
    <source>
        <dbReference type="Proteomes" id="UP000242519"/>
    </source>
</evidence>
<comment type="caution">
    <text evidence="1">The sequence shown here is derived from an EMBL/GenBank/DDBJ whole genome shotgun (WGS) entry which is preliminary data.</text>
</comment>
<gene>
    <name evidence="1" type="ORF">B2J93_4430</name>
</gene>
<proteinExistence type="predicted"/>
<dbReference type="AlphaFoldDB" id="A0A218ZBR1"/>